<dbReference type="AlphaFoldDB" id="A0A828U4A4"/>
<gene>
    <name evidence="2" type="ORF">ECDEC2D_3137</name>
</gene>
<feature type="transmembrane region" description="Helical" evidence="1">
    <location>
        <begin position="12"/>
        <end position="31"/>
    </location>
</feature>
<name>A0A828U4A4_ECOLX</name>
<evidence type="ECO:0000313" key="2">
    <source>
        <dbReference type="EMBL" id="EHU43414.1"/>
    </source>
</evidence>
<proteinExistence type="predicted"/>
<evidence type="ECO:0000256" key="1">
    <source>
        <dbReference type="SAM" id="Phobius"/>
    </source>
</evidence>
<sequence>MIAGEPTAKENSRIVVLLMTPANLVFLSLVFRKHVFSKKIHE</sequence>
<reference evidence="2 3" key="1">
    <citation type="journal article" date="2012" name="J. Bacteriol.">
        <title>Draft Genome Sequences of the Diarrheagenic Escherichia coli Collection.</title>
        <authorList>
            <person name="Hazen T.H."/>
            <person name="Sahl J.W."/>
            <person name="Redman J.C."/>
            <person name="Morris C.R."/>
            <person name="Daugherty S.C."/>
            <person name="Chibucos M.C."/>
            <person name="Sengamalay N.A."/>
            <person name="Fraser-Liggett C.M."/>
            <person name="Steinsland H."/>
            <person name="Whittam T.S."/>
            <person name="Whittam B."/>
            <person name="Manning S.D."/>
            <person name="Rasko D.A."/>
        </authorList>
    </citation>
    <scope>NUCLEOTIDE SEQUENCE [LARGE SCALE GENOMIC DNA]</scope>
    <source>
        <strain evidence="2 3">DEC2D</strain>
    </source>
</reference>
<protein>
    <submittedName>
        <fullName evidence="2">Uncharacterized protein</fullName>
    </submittedName>
</protein>
<keyword evidence="1" id="KW-1133">Transmembrane helix</keyword>
<keyword evidence="1" id="KW-0812">Transmembrane</keyword>
<evidence type="ECO:0000313" key="3">
    <source>
        <dbReference type="Proteomes" id="UP000005272"/>
    </source>
</evidence>
<keyword evidence="1" id="KW-0472">Membrane</keyword>
<organism evidence="2 3">
    <name type="scientific">Escherichia coli DEC2D</name>
    <dbReference type="NCBI Taxonomy" id="868141"/>
    <lineage>
        <taxon>Bacteria</taxon>
        <taxon>Pseudomonadati</taxon>
        <taxon>Pseudomonadota</taxon>
        <taxon>Gammaproteobacteria</taxon>
        <taxon>Enterobacterales</taxon>
        <taxon>Enterobacteriaceae</taxon>
        <taxon>Escherichia</taxon>
    </lineage>
</organism>
<dbReference type="EMBL" id="AIFC01000026">
    <property type="protein sequence ID" value="EHU43414.1"/>
    <property type="molecule type" value="Genomic_DNA"/>
</dbReference>
<dbReference type="Proteomes" id="UP000005272">
    <property type="component" value="Unassembled WGS sequence"/>
</dbReference>
<comment type="caution">
    <text evidence="2">The sequence shown here is derived from an EMBL/GenBank/DDBJ whole genome shotgun (WGS) entry which is preliminary data.</text>
</comment>
<accession>A0A828U4A4</accession>